<feature type="region of interest" description="Disordered" evidence="4">
    <location>
        <begin position="1"/>
        <end position="20"/>
    </location>
</feature>
<dbReference type="InterPro" id="IPR050530">
    <property type="entry name" value="GvpA"/>
</dbReference>
<keyword evidence="1" id="KW-0304">Gas vesicle</keyword>
<evidence type="ECO:0000313" key="6">
    <source>
        <dbReference type="Proteomes" id="UP001500620"/>
    </source>
</evidence>
<feature type="compositionally biased region" description="Basic and acidic residues" evidence="4">
    <location>
        <begin position="80"/>
        <end position="116"/>
    </location>
</feature>
<gene>
    <name evidence="5" type="ORF">GCM10022255_055010</name>
</gene>
<dbReference type="RefSeq" id="WP_425556723.1">
    <property type="nucleotide sequence ID" value="NZ_BAABAT010000016.1"/>
</dbReference>
<protein>
    <recommendedName>
        <fullName evidence="7">Gas vesicle structural protein</fullName>
    </recommendedName>
</protein>
<comment type="similarity">
    <text evidence="3">Belongs to the gas vesicle GvpA family.</text>
</comment>
<evidence type="ECO:0000313" key="5">
    <source>
        <dbReference type="EMBL" id="GAA4253593.1"/>
    </source>
</evidence>
<evidence type="ECO:0000256" key="1">
    <source>
        <dbReference type="ARBA" id="ARBA00022987"/>
    </source>
</evidence>
<dbReference type="InterPro" id="IPR018493">
    <property type="entry name" value="GvpA-like_CS"/>
</dbReference>
<proteinExistence type="inferred from homology"/>
<feature type="region of interest" description="Disordered" evidence="4">
    <location>
        <begin position="80"/>
        <end position="168"/>
    </location>
</feature>
<dbReference type="Proteomes" id="UP001500620">
    <property type="component" value="Unassembled WGS sequence"/>
</dbReference>
<dbReference type="InterPro" id="IPR000638">
    <property type="entry name" value="Gas-vesicle_GvpA-like"/>
</dbReference>
<evidence type="ECO:0008006" key="7">
    <source>
        <dbReference type="Google" id="ProtNLM"/>
    </source>
</evidence>
<dbReference type="PANTHER" id="PTHR35344:SF4">
    <property type="entry name" value="GAS VESICLE PROTEIN A1"/>
    <property type="match status" value="1"/>
</dbReference>
<dbReference type="PROSITE" id="PS00234">
    <property type="entry name" value="GAS_VESICLE_A_1"/>
    <property type="match status" value="1"/>
</dbReference>
<feature type="compositionally biased region" description="Basic and acidic residues" evidence="4">
    <location>
        <begin position="133"/>
        <end position="161"/>
    </location>
</feature>
<reference evidence="6" key="1">
    <citation type="journal article" date="2019" name="Int. J. Syst. Evol. Microbiol.">
        <title>The Global Catalogue of Microorganisms (GCM) 10K type strain sequencing project: providing services to taxonomists for standard genome sequencing and annotation.</title>
        <authorList>
            <consortium name="The Broad Institute Genomics Platform"/>
            <consortium name="The Broad Institute Genome Sequencing Center for Infectious Disease"/>
            <person name="Wu L."/>
            <person name="Ma J."/>
        </authorList>
    </citation>
    <scope>NUCLEOTIDE SEQUENCE [LARGE SCALE GENOMIC DNA]</scope>
    <source>
        <strain evidence="6">JCM 17441</strain>
    </source>
</reference>
<comment type="subcellular location">
    <subcellularLocation>
        <location evidence="2">Gas vesicle</location>
    </subcellularLocation>
</comment>
<name>A0ABP8DDU4_9ACTN</name>
<evidence type="ECO:0000256" key="3">
    <source>
        <dbReference type="ARBA" id="ARBA00035646"/>
    </source>
</evidence>
<organism evidence="5 6">
    <name type="scientific">Dactylosporangium darangshiense</name>
    <dbReference type="NCBI Taxonomy" id="579108"/>
    <lineage>
        <taxon>Bacteria</taxon>
        <taxon>Bacillati</taxon>
        <taxon>Actinomycetota</taxon>
        <taxon>Actinomycetes</taxon>
        <taxon>Micromonosporales</taxon>
        <taxon>Micromonosporaceae</taxon>
        <taxon>Dactylosporangium</taxon>
    </lineage>
</organism>
<dbReference type="PANTHER" id="PTHR35344">
    <property type="entry name" value="GAS VESICLE STRUCTURAL PROTEIN 2-RELATED"/>
    <property type="match status" value="1"/>
</dbReference>
<dbReference type="Pfam" id="PF00741">
    <property type="entry name" value="Gas_vesicle"/>
    <property type="match status" value="1"/>
</dbReference>
<keyword evidence="6" id="KW-1185">Reference proteome</keyword>
<evidence type="ECO:0000256" key="4">
    <source>
        <dbReference type="SAM" id="MobiDB-lite"/>
    </source>
</evidence>
<accession>A0ABP8DDU4</accession>
<evidence type="ECO:0000256" key="2">
    <source>
        <dbReference type="ARBA" id="ARBA00035108"/>
    </source>
</evidence>
<dbReference type="EMBL" id="BAABAT010000016">
    <property type="protein sequence ID" value="GAA4253593.1"/>
    <property type="molecule type" value="Genomic_DNA"/>
</dbReference>
<comment type="caution">
    <text evidence="5">The sequence shown here is derived from an EMBL/GenBank/DDBJ whole genome shotgun (WGS) entry which is preliminary data.</text>
</comment>
<sequence length="168" mass="18804">MQPTPHGSGATTAVARGGHEPANLGDILERVLDRGIVIVGDIRVSLLDIELLTVKLRLVVASVDTAREMGIDWWEHDPWLSSRAHEPLPEGERTREPLPEGERAREQLPAGERTREPLPAGKRTREPLPAGKRAREPLPERERAHEPLPERERAPAIDRGARKERRHG</sequence>
<feature type="compositionally biased region" description="Polar residues" evidence="4">
    <location>
        <begin position="1"/>
        <end position="11"/>
    </location>
</feature>